<comment type="caution">
    <text evidence="1">The sequence shown here is derived from an EMBL/GenBank/DDBJ whole genome shotgun (WGS) entry which is preliminary data.</text>
</comment>
<name>A0ACC2AFT9_DIPCM</name>
<evidence type="ECO:0000313" key="1">
    <source>
        <dbReference type="EMBL" id="KAJ7516413.1"/>
    </source>
</evidence>
<keyword evidence="2" id="KW-1185">Reference proteome</keyword>
<dbReference type="EMBL" id="CM055113">
    <property type="protein sequence ID" value="KAJ7516413.1"/>
    <property type="molecule type" value="Genomic_DNA"/>
</dbReference>
<protein>
    <submittedName>
        <fullName evidence="1">Uncharacterized protein</fullName>
    </submittedName>
</protein>
<sequence>MNLRGENIVPVLDYNAMFSRRMDMAGITPSDRIAIAVSGGADSMALCLLAIKWISLQKPDLGLSSVDTLTGMVVDHGLRPESSAEAICVQKWVRKLGIDCRVLKCNLAKDVLSQGHLQEAARLARYSRLEEACRKNDIEFLLTAHHADDQDELFVLRLSRHSGVAGLAGMAFTTELFSQAQSVCCKDKLNARLILVRPLLQFRKQDLYKICQNSSQEWVEDTTNQNLFFARNRIRKFLNCTPFSPLRQSLQHVIAECRKARVSLDKSRDKVLSESVLVDQEYGFVTIQTEKFLLSSIDEAILSRALAAVLQFIAQRERPPRGRVLQAVLDWIRFKRMKFLQGAFTAAGCYLIAKPRSKGSKVLITFSPDSPQPSRYQSIKDDFTDEYVARNSCITPPKATMDWFSINFSESDSKINLANACDSLKNADWFKKAKASGLISEDAAYLLALLSRNLSQDLEHNLHGMKSNQSCQICIHDKKNGVFTSTEASETNILTPGKCKYVMDRFKVSWWQKGSTYRRDCMLGLFLPEYNDRQLQHGTDSISKEANIEGCNFWANNRYVEVRHFEEKDISYLSEITKSVGFVEKDISYQKSLGCPSKNLEKPENAMGPSSGSHIRHYSQIVSKCSFKGSPRKDKGHHRALCISCGFEKTPDSKTALTNIESCGEYMKSKAKEALSLIKLIPRPVIRGLPVFVNNCGVLLAIPNIGFQCCRFQHISAKFSPRFPLGGGISSWL</sequence>
<reference evidence="2" key="1">
    <citation type="journal article" date="2024" name="Proc. Natl. Acad. Sci. U.S.A.">
        <title>Extraordinary preservation of gene collinearity over three hundred million years revealed in homosporous lycophytes.</title>
        <authorList>
            <person name="Li C."/>
            <person name="Wickell D."/>
            <person name="Kuo L.Y."/>
            <person name="Chen X."/>
            <person name="Nie B."/>
            <person name="Liao X."/>
            <person name="Peng D."/>
            <person name="Ji J."/>
            <person name="Jenkins J."/>
            <person name="Williams M."/>
            <person name="Shu S."/>
            <person name="Plott C."/>
            <person name="Barry K."/>
            <person name="Rajasekar S."/>
            <person name="Grimwood J."/>
            <person name="Han X."/>
            <person name="Sun S."/>
            <person name="Hou Z."/>
            <person name="He W."/>
            <person name="Dai G."/>
            <person name="Sun C."/>
            <person name="Schmutz J."/>
            <person name="Leebens-Mack J.H."/>
            <person name="Li F.W."/>
            <person name="Wang L."/>
        </authorList>
    </citation>
    <scope>NUCLEOTIDE SEQUENCE [LARGE SCALE GENOMIC DNA]</scope>
    <source>
        <strain evidence="2">cv. PW_Plant_1</strain>
    </source>
</reference>
<gene>
    <name evidence="1" type="ORF">O6H91_22G057500</name>
</gene>
<dbReference type="Proteomes" id="UP001162992">
    <property type="component" value="Chromosome 22"/>
</dbReference>
<proteinExistence type="predicted"/>
<evidence type="ECO:0000313" key="2">
    <source>
        <dbReference type="Proteomes" id="UP001162992"/>
    </source>
</evidence>
<accession>A0ACC2AFT9</accession>
<organism evidence="1 2">
    <name type="scientific">Diphasiastrum complanatum</name>
    <name type="common">Issler's clubmoss</name>
    <name type="synonym">Lycopodium complanatum</name>
    <dbReference type="NCBI Taxonomy" id="34168"/>
    <lineage>
        <taxon>Eukaryota</taxon>
        <taxon>Viridiplantae</taxon>
        <taxon>Streptophyta</taxon>
        <taxon>Embryophyta</taxon>
        <taxon>Tracheophyta</taxon>
        <taxon>Lycopodiopsida</taxon>
        <taxon>Lycopodiales</taxon>
        <taxon>Lycopodiaceae</taxon>
        <taxon>Lycopodioideae</taxon>
        <taxon>Diphasiastrum</taxon>
    </lineage>
</organism>